<evidence type="ECO:0000313" key="5">
    <source>
        <dbReference type="Proteomes" id="UP000251571"/>
    </source>
</evidence>
<dbReference type="EMBL" id="QGDJ01000002">
    <property type="protein sequence ID" value="PWJ21238.1"/>
    <property type="molecule type" value="Genomic_DNA"/>
</dbReference>
<dbReference type="AlphaFoldDB" id="A0A2Y9AEF4"/>
<gene>
    <name evidence="2" type="ORF">BCF38_102488</name>
    <name evidence="3" type="ORF">SAMN05421539_102488</name>
</gene>
<protein>
    <submittedName>
        <fullName evidence="2">Putative membrane protein</fullName>
    </submittedName>
    <submittedName>
        <fullName evidence="3">Uncharacterized membrane protein</fullName>
    </submittedName>
</protein>
<feature type="region of interest" description="Disordered" evidence="1">
    <location>
        <begin position="30"/>
        <end position="53"/>
    </location>
</feature>
<dbReference type="InterPro" id="IPR025961">
    <property type="entry name" value="Metal_resist"/>
</dbReference>
<reference evidence="3" key="2">
    <citation type="submission" date="2016-10" db="EMBL/GenBank/DDBJ databases">
        <authorList>
            <person name="Cai Z."/>
        </authorList>
    </citation>
    <scope>NUCLEOTIDE SEQUENCE [LARGE SCALE GENOMIC DNA]</scope>
    <source>
        <strain evidence="3">DSM 25227</strain>
    </source>
</reference>
<reference evidence="2 4" key="3">
    <citation type="submission" date="2018-03" db="EMBL/GenBank/DDBJ databases">
        <title>Genomic Encyclopedia of Archaeal and Bacterial Type Strains, Phase II (KMG-II): from individual species to whole genera.</title>
        <authorList>
            <person name="Goeker M."/>
        </authorList>
    </citation>
    <scope>NUCLEOTIDE SEQUENCE [LARGE SCALE GENOMIC DNA]</scope>
    <source>
        <strain evidence="2 4">DSM 25227</strain>
    </source>
</reference>
<evidence type="ECO:0000313" key="4">
    <source>
        <dbReference type="Proteomes" id="UP000245839"/>
    </source>
</evidence>
<evidence type="ECO:0000256" key="1">
    <source>
        <dbReference type="SAM" id="MobiDB-lite"/>
    </source>
</evidence>
<evidence type="ECO:0000313" key="3">
    <source>
        <dbReference type="EMBL" id="SSA41648.1"/>
    </source>
</evidence>
<keyword evidence="4" id="KW-1185">Reference proteome</keyword>
<proteinExistence type="predicted"/>
<dbReference type="Pfam" id="PF13801">
    <property type="entry name" value="Metal_resist"/>
    <property type="match status" value="1"/>
</dbReference>
<organism evidence="3 5">
    <name type="scientific">Jannaschia seohaensis</name>
    <dbReference type="NCBI Taxonomy" id="475081"/>
    <lineage>
        <taxon>Bacteria</taxon>
        <taxon>Pseudomonadati</taxon>
        <taxon>Pseudomonadota</taxon>
        <taxon>Alphaproteobacteria</taxon>
        <taxon>Rhodobacterales</taxon>
        <taxon>Roseobacteraceae</taxon>
        <taxon>Jannaschia</taxon>
    </lineage>
</organism>
<name>A0A2Y9AEF4_9RHOB</name>
<dbReference type="Proteomes" id="UP000251571">
    <property type="component" value="Unassembled WGS sequence"/>
</dbReference>
<evidence type="ECO:0000313" key="2">
    <source>
        <dbReference type="EMBL" id="PWJ21238.1"/>
    </source>
</evidence>
<accession>A0A2Y9AEF4</accession>
<sequence>MSRNWTKPALAVSLAINLLVAGAVGGALLTDRGPGRGGPTGGPPELRSFERGLEPERRDALRARLREDPALRGGRARLRATRGELVSVLRAEPFDADAFRAALSAQRAVQTELVTRALEAMVLTAQEMAPNERAALADVLARRRR</sequence>
<dbReference type="EMBL" id="UETC01000002">
    <property type="protein sequence ID" value="SSA41648.1"/>
    <property type="molecule type" value="Genomic_DNA"/>
</dbReference>
<dbReference type="Proteomes" id="UP000245839">
    <property type="component" value="Unassembled WGS sequence"/>
</dbReference>
<reference evidence="5" key="1">
    <citation type="submission" date="2016-10" db="EMBL/GenBank/DDBJ databases">
        <authorList>
            <person name="Varghese N."/>
            <person name="Submissions S."/>
        </authorList>
    </citation>
    <scope>NUCLEOTIDE SEQUENCE [LARGE SCALE GENOMIC DNA]</scope>
    <source>
        <strain evidence="5">DSM 25227</strain>
    </source>
</reference>